<dbReference type="Gene3D" id="1.20.58.900">
    <property type="match status" value="1"/>
</dbReference>
<dbReference type="GO" id="GO:0008270">
    <property type="term" value="F:zinc ion binding"/>
    <property type="evidence" value="ECO:0007669"/>
    <property type="project" value="UniProtKB-KW"/>
</dbReference>
<evidence type="ECO:0000313" key="7">
    <source>
        <dbReference type="EMBL" id="CAB3405741.1"/>
    </source>
</evidence>
<dbReference type="InterPro" id="IPR047335">
    <property type="entry name" value="RUFY1-3"/>
</dbReference>
<dbReference type="Gene3D" id="3.30.40.10">
    <property type="entry name" value="Zinc/RING finger domain, C3HC4 (zinc finger)"/>
    <property type="match status" value="1"/>
</dbReference>
<dbReference type="InterPro" id="IPR000306">
    <property type="entry name" value="Znf_FYVE"/>
</dbReference>
<dbReference type="Pfam" id="PF04716">
    <property type="entry name" value="ETC_C1_NDUFA5"/>
    <property type="match status" value="1"/>
</dbReference>
<dbReference type="GO" id="GO:0005737">
    <property type="term" value="C:cytoplasm"/>
    <property type="evidence" value="ECO:0007669"/>
    <property type="project" value="TreeGrafter"/>
</dbReference>
<gene>
    <name evidence="7" type="ORF">CBOVIS_LOCUS7902</name>
</gene>
<feature type="coiled-coil region" evidence="5">
    <location>
        <begin position="323"/>
        <end position="430"/>
    </location>
</feature>
<proteinExistence type="predicted"/>
<evidence type="ECO:0000313" key="8">
    <source>
        <dbReference type="Proteomes" id="UP000494206"/>
    </source>
</evidence>
<evidence type="ECO:0000256" key="4">
    <source>
        <dbReference type="ARBA" id="ARBA00023054"/>
    </source>
</evidence>
<dbReference type="Proteomes" id="UP000494206">
    <property type="component" value="Unassembled WGS sequence"/>
</dbReference>
<evidence type="ECO:0000256" key="5">
    <source>
        <dbReference type="SAM" id="Coils"/>
    </source>
</evidence>
<comment type="caution">
    <text evidence="7">The sequence shown here is derived from an EMBL/GenBank/DDBJ whole genome shotgun (WGS) entry which is preliminary data.</text>
</comment>
<keyword evidence="1" id="KW-0479">Metal-binding</keyword>
<sequence>MNIFSGNGPLSVFNPFSEEEPRQNRSQIIHRVKNSIIALRTPDAELWSMIVRLGKAQDTLKESVVCIDRLDTLITPISKIRGLLRLTMMQKKLNELFERIVNSSFLKDYYESWSFLRQERAIILCGALVGIRVIECNLVLDYGNLQEQPLSVDLSLYVKLPTVSAEEEIENPNENDEKKKFDKERKSLLDQNNYLEERIRQLETNLEDERRKLEKMVESKSEISFDMNNIVSYRPSDEREDHDDVMKEMEELKKDNENLSTRVVELVDSLKIAEEQVSDKAKVCTDLYEKLRLSEECIRKLEDDFLRLKKHYDEDKQFFCDKISKLETQLSEATKKLTEKREDDDVLRSEFQKKCDLHNDAISILETKQRSLSETEERLRIVERELNEARRGLQEMPFLKDENLELKQNLEAEKQRADEYEKVLKELGGSLSESKLRMVELTEELLPLSDAQWAKDSDVTNCTSCSEVFTITKRKHHCRMSSRFLRSAVSRATQQRGMYENPYINRFKARSQVSDGFHKKSTGLTGLFVNEHPHRALTVVYGRILRALEQMPADAAYRKYTEQIVKQRLALVQAENDIQALEKKIGMGQIEEVIEQAELELETTRAILESKAWEPLVEGAPKNQWTWPV</sequence>
<dbReference type="SUPFAM" id="SSF140741">
    <property type="entry name" value="RUN domain-like"/>
    <property type="match status" value="1"/>
</dbReference>
<dbReference type="PANTHER" id="PTHR45956">
    <property type="entry name" value="RUN AND FYVE DOMAIN-CONTAINING PROTEIN 2-LIKE PROTEIN"/>
    <property type="match status" value="1"/>
</dbReference>
<dbReference type="Pfam" id="PF01363">
    <property type="entry name" value="FYVE"/>
    <property type="match status" value="1"/>
</dbReference>
<name>A0A8S1EWB8_9PELO</name>
<feature type="domain" description="RUN" evidence="6">
    <location>
        <begin position="11"/>
        <end position="143"/>
    </location>
</feature>
<evidence type="ECO:0000256" key="3">
    <source>
        <dbReference type="ARBA" id="ARBA00022833"/>
    </source>
</evidence>
<dbReference type="InterPro" id="IPR004012">
    <property type="entry name" value="Run_dom"/>
</dbReference>
<feature type="coiled-coil region" evidence="5">
    <location>
        <begin position="178"/>
        <end position="276"/>
    </location>
</feature>
<dbReference type="InterPro" id="IPR037213">
    <property type="entry name" value="Run_dom_sf"/>
</dbReference>
<organism evidence="7 8">
    <name type="scientific">Caenorhabditis bovis</name>
    <dbReference type="NCBI Taxonomy" id="2654633"/>
    <lineage>
        <taxon>Eukaryota</taxon>
        <taxon>Metazoa</taxon>
        <taxon>Ecdysozoa</taxon>
        <taxon>Nematoda</taxon>
        <taxon>Chromadorea</taxon>
        <taxon>Rhabditida</taxon>
        <taxon>Rhabditina</taxon>
        <taxon>Rhabditomorpha</taxon>
        <taxon>Rhabditoidea</taxon>
        <taxon>Rhabditidae</taxon>
        <taxon>Peloderinae</taxon>
        <taxon>Caenorhabditis</taxon>
    </lineage>
</organism>
<keyword evidence="4 5" id="KW-0175">Coiled coil</keyword>
<dbReference type="SUPFAM" id="SSF57903">
    <property type="entry name" value="FYVE/PHD zinc finger"/>
    <property type="match status" value="1"/>
</dbReference>
<dbReference type="PROSITE" id="PS50826">
    <property type="entry name" value="RUN"/>
    <property type="match status" value="1"/>
</dbReference>
<evidence type="ECO:0000256" key="2">
    <source>
        <dbReference type="ARBA" id="ARBA00022771"/>
    </source>
</evidence>
<dbReference type="InterPro" id="IPR011011">
    <property type="entry name" value="Znf_FYVE_PHD"/>
</dbReference>
<dbReference type="PANTHER" id="PTHR45956:SF6">
    <property type="entry name" value="RUN DOMAIN-CONTAINING PROTEIN"/>
    <property type="match status" value="1"/>
</dbReference>
<protein>
    <recommendedName>
        <fullName evidence="6">RUN domain-containing protein</fullName>
    </recommendedName>
</protein>
<keyword evidence="8" id="KW-1185">Reference proteome</keyword>
<dbReference type="EMBL" id="CADEPM010000005">
    <property type="protein sequence ID" value="CAB3405741.1"/>
    <property type="molecule type" value="Genomic_DNA"/>
</dbReference>
<evidence type="ECO:0000259" key="6">
    <source>
        <dbReference type="PROSITE" id="PS50826"/>
    </source>
</evidence>
<evidence type="ECO:0000256" key="1">
    <source>
        <dbReference type="ARBA" id="ARBA00022723"/>
    </source>
</evidence>
<dbReference type="AlphaFoldDB" id="A0A8S1EWB8"/>
<feature type="coiled-coil region" evidence="5">
    <location>
        <begin position="557"/>
        <end position="607"/>
    </location>
</feature>
<keyword evidence="2" id="KW-0863">Zinc-finger</keyword>
<dbReference type="InterPro" id="IPR006806">
    <property type="entry name" value="NDUFA5"/>
</dbReference>
<dbReference type="SMART" id="SM00593">
    <property type="entry name" value="RUN"/>
    <property type="match status" value="1"/>
</dbReference>
<dbReference type="InterPro" id="IPR013083">
    <property type="entry name" value="Znf_RING/FYVE/PHD"/>
</dbReference>
<reference evidence="7 8" key="1">
    <citation type="submission" date="2020-04" db="EMBL/GenBank/DDBJ databases">
        <authorList>
            <person name="Laetsch R D."/>
            <person name="Stevens L."/>
            <person name="Kumar S."/>
            <person name="Blaxter L. M."/>
        </authorList>
    </citation>
    <scope>NUCLEOTIDE SEQUENCE [LARGE SCALE GENOMIC DNA]</scope>
</reference>
<dbReference type="Pfam" id="PF02759">
    <property type="entry name" value="RUN"/>
    <property type="match status" value="1"/>
</dbReference>
<keyword evidence="3" id="KW-0862">Zinc</keyword>
<accession>A0A8S1EWB8</accession>
<dbReference type="OrthoDB" id="286811at2759"/>
<dbReference type="GO" id="GO:0022904">
    <property type="term" value="P:respiratory electron transport chain"/>
    <property type="evidence" value="ECO:0007669"/>
    <property type="project" value="InterPro"/>
</dbReference>